<dbReference type="OrthoDB" id="4196879at2"/>
<feature type="signal peptide" evidence="1">
    <location>
        <begin position="1"/>
        <end position="31"/>
    </location>
</feature>
<keyword evidence="1" id="KW-0732">Signal</keyword>
<proteinExistence type="predicted"/>
<evidence type="ECO:0000313" key="3">
    <source>
        <dbReference type="EMBL" id="TCO59691.1"/>
    </source>
</evidence>
<dbReference type="Pfam" id="PF03793">
    <property type="entry name" value="PASTA"/>
    <property type="match status" value="1"/>
</dbReference>
<name>A0A4R2JIF1_9PSEU</name>
<reference evidence="3 4" key="1">
    <citation type="submission" date="2019-03" db="EMBL/GenBank/DDBJ databases">
        <title>Genomic Encyclopedia of Type Strains, Phase IV (KMG-IV): sequencing the most valuable type-strain genomes for metagenomic binning, comparative biology and taxonomic classification.</title>
        <authorList>
            <person name="Goeker M."/>
        </authorList>
    </citation>
    <scope>NUCLEOTIDE SEQUENCE [LARGE SCALE GENOMIC DNA]</scope>
    <source>
        <strain evidence="3 4">DSM 45934</strain>
    </source>
</reference>
<gene>
    <name evidence="3" type="ORF">EV192_104534</name>
</gene>
<dbReference type="AlphaFoldDB" id="A0A4R2JIF1"/>
<feature type="chain" id="PRO_5020461664" evidence="1">
    <location>
        <begin position="32"/>
        <end position="231"/>
    </location>
</feature>
<evidence type="ECO:0000313" key="4">
    <source>
        <dbReference type="Proteomes" id="UP000295680"/>
    </source>
</evidence>
<accession>A0A4R2JIF1</accession>
<feature type="domain" description="PASTA" evidence="2">
    <location>
        <begin position="158"/>
        <end position="225"/>
    </location>
</feature>
<evidence type="ECO:0000256" key="1">
    <source>
        <dbReference type="SAM" id="SignalP"/>
    </source>
</evidence>
<comment type="caution">
    <text evidence="3">The sequence shown here is derived from an EMBL/GenBank/DDBJ whole genome shotgun (WGS) entry which is preliminary data.</text>
</comment>
<sequence length="231" mass="23949">MRSTVRRLAVIGAAMLLGVGVAAGWAASASAATAPDAHLAAAAVTFTTGNDNKDFDTLVRAQVETPAGRVATDFSDVGTEYKDNSVRGPFMMRTDTGVTAAMLSSGLVRITIDPVGHDTWHFSYGLTLFFSDGTSFVIQAGNLSLTESRTQLTTPFTLTTQVAVPDVIGSSPAGAQSTLRAAGLNAILANVVDPTCNFINLVKFENPGAGTVVNVGTTVTITVGQRPRICP</sequence>
<dbReference type="EMBL" id="SLWS01000004">
    <property type="protein sequence ID" value="TCO59691.1"/>
    <property type="molecule type" value="Genomic_DNA"/>
</dbReference>
<dbReference type="SMART" id="SM00740">
    <property type="entry name" value="PASTA"/>
    <property type="match status" value="1"/>
</dbReference>
<dbReference type="RefSeq" id="WP_132117781.1">
    <property type="nucleotide sequence ID" value="NZ_SLWS01000004.1"/>
</dbReference>
<dbReference type="Gene3D" id="3.30.10.20">
    <property type="match status" value="1"/>
</dbReference>
<keyword evidence="4" id="KW-1185">Reference proteome</keyword>
<protein>
    <submittedName>
        <fullName evidence="3">PASTA domain-containing protein</fullName>
    </submittedName>
</protein>
<evidence type="ECO:0000259" key="2">
    <source>
        <dbReference type="PROSITE" id="PS51178"/>
    </source>
</evidence>
<dbReference type="PROSITE" id="PS51178">
    <property type="entry name" value="PASTA"/>
    <property type="match status" value="1"/>
</dbReference>
<dbReference type="Proteomes" id="UP000295680">
    <property type="component" value="Unassembled WGS sequence"/>
</dbReference>
<organism evidence="3 4">
    <name type="scientific">Actinocrispum wychmicini</name>
    <dbReference type="NCBI Taxonomy" id="1213861"/>
    <lineage>
        <taxon>Bacteria</taxon>
        <taxon>Bacillati</taxon>
        <taxon>Actinomycetota</taxon>
        <taxon>Actinomycetes</taxon>
        <taxon>Pseudonocardiales</taxon>
        <taxon>Pseudonocardiaceae</taxon>
        <taxon>Actinocrispum</taxon>
    </lineage>
</organism>
<dbReference type="InterPro" id="IPR005543">
    <property type="entry name" value="PASTA_dom"/>
</dbReference>